<name>A0A133UID2_9EURY</name>
<evidence type="ECO:0000313" key="2">
    <source>
        <dbReference type="Proteomes" id="UP000070657"/>
    </source>
</evidence>
<dbReference type="AlphaFoldDB" id="A0A133UID2"/>
<comment type="caution">
    <text evidence="1">The sequence shown here is derived from an EMBL/GenBank/DDBJ whole genome shotgun (WGS) entry which is preliminary data.</text>
</comment>
<dbReference type="EMBL" id="LHXP01000002">
    <property type="protein sequence ID" value="KXA93938.1"/>
    <property type="molecule type" value="Genomic_DNA"/>
</dbReference>
<accession>A0A133UID2</accession>
<sequence length="75" mass="8856">MINIESKPKSQFHKFGNESNVRISTNVISSFDSPKIDSDYVKTIMTDVYFREKTQFFSKLLLRSIYPIYFSNTYV</sequence>
<gene>
    <name evidence="1" type="ORF">AKJ66_00215</name>
</gene>
<reference evidence="1 2" key="1">
    <citation type="journal article" date="2016" name="Sci. Rep.">
        <title>Metabolic traits of an uncultured archaeal lineage -MSBL1- from brine pools of the Red Sea.</title>
        <authorList>
            <person name="Mwirichia R."/>
            <person name="Alam I."/>
            <person name="Rashid M."/>
            <person name="Vinu M."/>
            <person name="Ba-Alawi W."/>
            <person name="Anthony Kamau A."/>
            <person name="Kamanda Ngugi D."/>
            <person name="Goker M."/>
            <person name="Klenk H.P."/>
            <person name="Bajic V."/>
            <person name="Stingl U."/>
        </authorList>
    </citation>
    <scope>NUCLEOTIDE SEQUENCE [LARGE SCALE GENOMIC DNA]</scope>
    <source>
        <strain evidence="1">SCGC-AAA259E22</strain>
    </source>
</reference>
<proteinExistence type="predicted"/>
<keyword evidence="2" id="KW-1185">Reference proteome</keyword>
<dbReference type="Proteomes" id="UP000070657">
    <property type="component" value="Unassembled WGS sequence"/>
</dbReference>
<protein>
    <submittedName>
        <fullName evidence="1">Uncharacterized protein</fullName>
    </submittedName>
</protein>
<evidence type="ECO:0000313" key="1">
    <source>
        <dbReference type="EMBL" id="KXA93938.1"/>
    </source>
</evidence>
<organism evidence="1 2">
    <name type="scientific">candidate division MSBL1 archaeon SCGC-AAA259E22</name>
    <dbReference type="NCBI Taxonomy" id="1698265"/>
    <lineage>
        <taxon>Archaea</taxon>
        <taxon>Methanobacteriati</taxon>
        <taxon>Methanobacteriota</taxon>
        <taxon>candidate division MSBL1</taxon>
    </lineage>
</organism>